<protein>
    <submittedName>
        <fullName evidence="2">DUF4340 domain-containing protein</fullName>
    </submittedName>
</protein>
<comment type="caution">
    <text evidence="2">The sequence shown here is derived from an EMBL/GenBank/DDBJ whole genome shotgun (WGS) entry which is preliminary data.</text>
</comment>
<dbReference type="EMBL" id="JAEUGD010000064">
    <property type="protein sequence ID" value="MBL6448642.1"/>
    <property type="molecule type" value="Genomic_DNA"/>
</dbReference>
<dbReference type="RefSeq" id="WP_202858177.1">
    <property type="nucleotide sequence ID" value="NZ_JAEUGD010000064.1"/>
</dbReference>
<evidence type="ECO:0000313" key="3">
    <source>
        <dbReference type="Proteomes" id="UP000614216"/>
    </source>
</evidence>
<proteinExistence type="predicted"/>
<organism evidence="2 3">
    <name type="scientific">Fulvivirga marina</name>
    <dbReference type="NCBI Taxonomy" id="2494733"/>
    <lineage>
        <taxon>Bacteria</taxon>
        <taxon>Pseudomonadati</taxon>
        <taxon>Bacteroidota</taxon>
        <taxon>Cytophagia</taxon>
        <taxon>Cytophagales</taxon>
        <taxon>Fulvivirgaceae</taxon>
        <taxon>Fulvivirga</taxon>
    </lineage>
</organism>
<evidence type="ECO:0000259" key="1">
    <source>
        <dbReference type="Pfam" id="PF14238"/>
    </source>
</evidence>
<dbReference type="Pfam" id="PF14238">
    <property type="entry name" value="DUF4340"/>
    <property type="match status" value="1"/>
</dbReference>
<reference evidence="2" key="1">
    <citation type="submission" date="2021-01" db="EMBL/GenBank/DDBJ databases">
        <title>Fulvivirga kasyanovii gen. nov., sp nov., a novel member of the phylum Bacteroidetes isolated from seawater in a mussel farm.</title>
        <authorList>
            <person name="Zhao L.-H."/>
            <person name="Wang Z.-J."/>
        </authorList>
    </citation>
    <scope>NUCLEOTIDE SEQUENCE</scope>
    <source>
        <strain evidence="2">29W222</strain>
    </source>
</reference>
<name>A0A937G0Z6_9BACT</name>
<dbReference type="Proteomes" id="UP000614216">
    <property type="component" value="Unassembled WGS sequence"/>
</dbReference>
<sequence length="319" mass="36755">MQKKRNIKLILVLIVLILSAISAYFITRPADKLKVSRDIFSYEDPSSIDKVVFTDVSGEHQLTFEGSQWKIGREYKADPQRVSVLFAILKQMRVRRKVSKQQEETIEQKFKEAGTRVAFYEGDQIVHSFYVWGDKDSGLTYLTRDEKGQAYIVEIPGYRSFLAGIYQLDKNGWRDPLVFTINWSNLSSVQVVYPDKEDLGFSVKYADRFYAIPEIQETDTTKLTDFLDNVSLLFVNDFLSKDEEKEYSEIINTGPQALFKIEDVGRNVYTLEVYGMLPGGKEVVGRIDSADYAVFDAEKVKKIMRPKSFFIKKETADIK</sequence>
<feature type="domain" description="DUF4340" evidence="1">
    <location>
        <begin position="73"/>
        <end position="247"/>
    </location>
</feature>
<gene>
    <name evidence="2" type="ORF">JMN32_20185</name>
</gene>
<dbReference type="AlphaFoldDB" id="A0A937G0Z6"/>
<evidence type="ECO:0000313" key="2">
    <source>
        <dbReference type="EMBL" id="MBL6448642.1"/>
    </source>
</evidence>
<keyword evidence="3" id="KW-1185">Reference proteome</keyword>
<dbReference type="InterPro" id="IPR025641">
    <property type="entry name" value="DUF4340"/>
</dbReference>
<accession>A0A937G0Z6</accession>